<comment type="caution">
    <text evidence="1">The sequence shown here is derived from an EMBL/GenBank/DDBJ whole genome shotgun (WGS) entry which is preliminary data.</text>
</comment>
<dbReference type="EMBL" id="JYJG01000117">
    <property type="protein sequence ID" value="KJK48098.1"/>
    <property type="molecule type" value="Genomic_DNA"/>
</dbReference>
<proteinExistence type="predicted"/>
<dbReference type="InterPro" id="IPR021391">
    <property type="entry name" value="DUF3027"/>
</dbReference>
<accession>A0A0F0H392</accession>
<gene>
    <name evidence="1" type="ORF">UK23_18120</name>
</gene>
<dbReference type="Pfam" id="PF11228">
    <property type="entry name" value="DUF3027"/>
    <property type="match status" value="1"/>
</dbReference>
<name>A0A0F0H392_LENAE</name>
<evidence type="ECO:0000313" key="1">
    <source>
        <dbReference type="EMBL" id="KJK48098.1"/>
    </source>
</evidence>
<evidence type="ECO:0008006" key="3">
    <source>
        <dbReference type="Google" id="ProtNLM"/>
    </source>
</evidence>
<dbReference type="Proteomes" id="UP000033393">
    <property type="component" value="Unassembled WGS sequence"/>
</dbReference>
<dbReference type="PATRIC" id="fig|68170.10.peg.4525"/>
<reference evidence="1 2" key="1">
    <citation type="submission" date="2015-02" db="EMBL/GenBank/DDBJ databases">
        <authorList>
            <person name="Ju K.-S."/>
            <person name="Doroghazi J.R."/>
            <person name="Metcalf W."/>
        </authorList>
    </citation>
    <scope>NUCLEOTIDE SEQUENCE [LARGE SCALE GENOMIC DNA]</scope>
    <source>
        <strain evidence="1 2">NRRL B-16140</strain>
    </source>
</reference>
<organism evidence="1 2">
    <name type="scientific">Lentzea aerocolonigenes</name>
    <name type="common">Lechevalieria aerocolonigenes</name>
    <name type="synonym">Saccharothrix aerocolonigenes</name>
    <dbReference type="NCBI Taxonomy" id="68170"/>
    <lineage>
        <taxon>Bacteria</taxon>
        <taxon>Bacillati</taxon>
        <taxon>Actinomycetota</taxon>
        <taxon>Actinomycetes</taxon>
        <taxon>Pseudonocardiales</taxon>
        <taxon>Pseudonocardiaceae</taxon>
        <taxon>Lentzea</taxon>
    </lineage>
</organism>
<sequence>MEPSHVSHHANEVDAMHERWIQKSDRDLNMIPWPKEWRRNQCGECRFWCPLAGQLGLDWGVCANPVSKWDGTARFEHDGCEHFVSSGEWATPDSVR</sequence>
<keyword evidence="2" id="KW-1185">Reference proteome</keyword>
<protein>
    <recommendedName>
        <fullName evidence="3">DUF3027 domain-containing protein</fullName>
    </recommendedName>
</protein>
<dbReference type="AlphaFoldDB" id="A0A0F0H392"/>
<evidence type="ECO:0000313" key="2">
    <source>
        <dbReference type="Proteomes" id="UP000033393"/>
    </source>
</evidence>